<evidence type="ECO:0000256" key="15">
    <source>
        <dbReference type="RuleBase" id="RU000696"/>
    </source>
</evidence>
<comment type="subunit">
    <text evidence="6 15">Monomer.</text>
</comment>
<dbReference type="GO" id="GO:0005524">
    <property type="term" value="F:ATP binding"/>
    <property type="evidence" value="ECO:0007669"/>
    <property type="project" value="UniProtKB-KW"/>
</dbReference>
<dbReference type="GO" id="GO:0009507">
    <property type="term" value="C:chloroplast"/>
    <property type="evidence" value="ECO:0007669"/>
    <property type="project" value="UniProtKB-SubCell"/>
</dbReference>
<dbReference type="InterPro" id="IPR001576">
    <property type="entry name" value="Phosphoglycerate_kinase"/>
</dbReference>
<feature type="binding site" evidence="12">
    <location>
        <begin position="47"/>
        <end position="49"/>
    </location>
    <ligand>
        <name>substrate</name>
    </ligand>
</feature>
<comment type="pathway">
    <text evidence="4">Carbohydrate biosynthesis; Calvin cycle.</text>
</comment>
<keyword evidence="9 14" id="KW-0418">Kinase</keyword>
<evidence type="ECO:0000256" key="2">
    <source>
        <dbReference type="ARBA" id="ARBA00001946"/>
    </source>
</evidence>
<dbReference type="Pfam" id="PF00162">
    <property type="entry name" value="PGK"/>
    <property type="match status" value="1"/>
</dbReference>
<gene>
    <name evidence="16" type="ORF">Ctob_013636</name>
</gene>
<dbReference type="FunFam" id="3.40.50.1260:FF:000017">
    <property type="entry name" value="Phosphoglycerate kinase"/>
    <property type="match status" value="1"/>
</dbReference>
<comment type="pathway">
    <text evidence="14">Carbohydrate degradation; glycolysis; pyruvate from D-glyceraldehyde 3-phosphate: step 2/5.</text>
</comment>
<evidence type="ECO:0000256" key="4">
    <source>
        <dbReference type="ARBA" id="ARBA00005215"/>
    </source>
</evidence>
<dbReference type="Gene3D" id="3.40.50.1260">
    <property type="entry name" value="Phosphoglycerate kinase, N-terminal domain"/>
    <property type="match status" value="2"/>
</dbReference>
<evidence type="ECO:0000256" key="9">
    <source>
        <dbReference type="ARBA" id="ARBA00022777"/>
    </source>
</evidence>
<dbReference type="FunFam" id="3.40.50.1260:FF:000003">
    <property type="entry name" value="Phosphoglycerate kinase"/>
    <property type="match status" value="1"/>
</dbReference>
<dbReference type="UniPathway" id="UPA00109">
    <property type="reaction ID" value="UER00185"/>
</dbReference>
<evidence type="ECO:0000256" key="3">
    <source>
        <dbReference type="ARBA" id="ARBA00004229"/>
    </source>
</evidence>
<dbReference type="PIRSF" id="PIRSF000724">
    <property type="entry name" value="Pgk"/>
    <property type="match status" value="1"/>
</dbReference>
<proteinExistence type="inferred from homology"/>
<evidence type="ECO:0000256" key="8">
    <source>
        <dbReference type="ARBA" id="ARBA00022741"/>
    </source>
</evidence>
<dbReference type="InterPro" id="IPR015824">
    <property type="entry name" value="Phosphoglycerate_kinase_N"/>
</dbReference>
<evidence type="ECO:0000256" key="10">
    <source>
        <dbReference type="ARBA" id="ARBA00022840"/>
    </source>
</evidence>
<keyword evidence="11" id="KW-0460">Magnesium</keyword>
<dbReference type="GO" id="GO:0006096">
    <property type="term" value="P:glycolytic process"/>
    <property type="evidence" value="ECO:0007669"/>
    <property type="project" value="UniProtKB-UniPathway"/>
</dbReference>
<feature type="binding site" evidence="12">
    <location>
        <position position="152"/>
    </location>
    <ligand>
        <name>(2R)-3-phosphoglycerate</name>
        <dbReference type="ChEBI" id="CHEBI:58272"/>
    </ligand>
</feature>
<sequence length="434" mass="45354">MLRAWLRPATRASTQRSLSTKAPKKDTLRALVQRVSLRGEVVLVRADLNCPLSKGAGPPEVADATRLVEALPTLRMLINSGAKIVCCSHLGRPKKAKTPEEKQRMSLAPLAARMSEMLGIQVLMAEDCVGKSVASAVSQLKEGGVLLLENTRFHTEEEKNDASFAQSIVQSSGATIFVNDAFGAAHRAHASTSGVVPFVKHAVAGILMEKELDYLYGALAHPKRPFAAVVGGAKVSSKISVLEALMEKVDILVIGGGMSFTFLKARGLEVGKSLVEDDQLELAARLEKLAISKGIDLVLPTDVVAAVAFAPDARHVIVGIGAIPSDHIGVDNGPATTKLIQSKLSKCKTVLWNGPMGVFEFDAFSKGTYAVAETLAAATDAGAVTIIGGGDSVAAVNKAGLAARMSHISTGGGASLELLEGKVLPGVDALDDAK</sequence>
<dbReference type="PANTHER" id="PTHR11406">
    <property type="entry name" value="PHOSPHOGLYCERATE KINASE"/>
    <property type="match status" value="1"/>
</dbReference>
<dbReference type="Proteomes" id="UP000037460">
    <property type="component" value="Unassembled WGS sequence"/>
</dbReference>
<dbReference type="InterPro" id="IPR015911">
    <property type="entry name" value="Phosphoglycerate_kinase_CS"/>
</dbReference>
<feature type="binding site" evidence="13">
    <location>
        <position position="329"/>
    </location>
    <ligand>
        <name>ATP</name>
        <dbReference type="ChEBI" id="CHEBI:30616"/>
    </ligand>
</feature>
<evidence type="ECO:0000256" key="13">
    <source>
        <dbReference type="PIRSR" id="PIRSR000724-2"/>
    </source>
</evidence>
<accession>A0A0M0JQM9</accession>
<comment type="catalytic activity">
    <reaction evidence="1 14">
        <text>(2R)-3-phosphoglycerate + ATP = (2R)-3-phospho-glyceroyl phosphate + ADP</text>
        <dbReference type="Rhea" id="RHEA:14801"/>
        <dbReference type="ChEBI" id="CHEBI:30616"/>
        <dbReference type="ChEBI" id="CHEBI:57604"/>
        <dbReference type="ChEBI" id="CHEBI:58272"/>
        <dbReference type="ChEBI" id="CHEBI:456216"/>
        <dbReference type="EC" id="2.7.2.3"/>
    </reaction>
</comment>
<comment type="caution">
    <text evidence="16">The sequence shown here is derived from an EMBL/GenBank/DDBJ whole genome shotgun (WGS) entry which is preliminary data.</text>
</comment>
<dbReference type="EMBL" id="JWZX01002554">
    <property type="protein sequence ID" value="KOO28553.1"/>
    <property type="molecule type" value="Genomic_DNA"/>
</dbReference>
<feature type="binding site" evidence="13">
    <location>
        <begin position="389"/>
        <end position="392"/>
    </location>
    <ligand>
        <name>ATP</name>
        <dbReference type="ChEBI" id="CHEBI:30616"/>
    </ligand>
</feature>
<feature type="binding site" evidence="12">
    <location>
        <position position="66"/>
    </location>
    <ligand>
        <name>(2R)-3-phosphoglycerate</name>
        <dbReference type="ChEBI" id="CHEBI:58272"/>
    </ligand>
</feature>
<keyword evidence="7 14" id="KW-0808">Transferase</keyword>
<dbReference type="FunFam" id="3.40.50.1260:FF:000006">
    <property type="entry name" value="Phosphoglycerate kinase"/>
    <property type="match status" value="1"/>
</dbReference>
<keyword evidence="8" id="KW-0547">Nucleotide-binding</keyword>
<dbReference type="AlphaFoldDB" id="A0A0M0JQM9"/>
<evidence type="ECO:0000256" key="1">
    <source>
        <dbReference type="ARBA" id="ARBA00000642"/>
    </source>
</evidence>
<evidence type="ECO:0000256" key="14">
    <source>
        <dbReference type="RuleBase" id="RU000532"/>
    </source>
</evidence>
<dbReference type="InterPro" id="IPR036043">
    <property type="entry name" value="Phosphoglycerate_kinase_sf"/>
</dbReference>
<protein>
    <recommendedName>
        <fullName evidence="14">Phosphoglycerate kinase</fullName>
        <ecNumber evidence="14">2.7.2.3</ecNumber>
    </recommendedName>
</protein>
<dbReference type="GO" id="GO:0043531">
    <property type="term" value="F:ADP binding"/>
    <property type="evidence" value="ECO:0007669"/>
    <property type="project" value="TreeGrafter"/>
</dbReference>
<comment type="cofactor">
    <cofactor evidence="2">
        <name>Mg(2+)</name>
        <dbReference type="ChEBI" id="CHEBI:18420"/>
    </cofactor>
</comment>
<dbReference type="GO" id="GO:0004618">
    <property type="term" value="F:phosphoglycerate kinase activity"/>
    <property type="evidence" value="ECO:0007669"/>
    <property type="project" value="UniProtKB-EC"/>
</dbReference>
<organism evidence="16 17">
    <name type="scientific">Chrysochromulina tobinii</name>
    <dbReference type="NCBI Taxonomy" id="1460289"/>
    <lineage>
        <taxon>Eukaryota</taxon>
        <taxon>Haptista</taxon>
        <taxon>Haptophyta</taxon>
        <taxon>Prymnesiophyceae</taxon>
        <taxon>Prymnesiales</taxon>
        <taxon>Chrysochromulinaceae</taxon>
        <taxon>Chrysochromulina</taxon>
    </lineage>
</organism>
<reference evidence="17" key="1">
    <citation type="journal article" date="2015" name="PLoS Genet.">
        <title>Genome Sequence and Transcriptome Analyses of Chrysochromulina tobin: Metabolic Tools for Enhanced Algal Fitness in the Prominent Order Prymnesiales (Haptophyceae).</title>
        <authorList>
            <person name="Hovde B.T."/>
            <person name="Deodato C.R."/>
            <person name="Hunsperger H.M."/>
            <person name="Ryken S.A."/>
            <person name="Yost W."/>
            <person name="Jha R.K."/>
            <person name="Patterson J."/>
            <person name="Monnat R.J. Jr."/>
            <person name="Barlow S.B."/>
            <person name="Starkenburg S.R."/>
            <person name="Cattolico R.A."/>
        </authorList>
    </citation>
    <scope>NUCLEOTIDE SEQUENCE</scope>
    <source>
        <strain evidence="17">CCMP291</strain>
    </source>
</reference>
<keyword evidence="17" id="KW-1185">Reference proteome</keyword>
<evidence type="ECO:0000256" key="12">
    <source>
        <dbReference type="PIRSR" id="PIRSR000724-1"/>
    </source>
</evidence>
<feature type="binding site" evidence="13">
    <location>
        <position position="238"/>
    </location>
    <ligand>
        <name>ATP</name>
        <dbReference type="ChEBI" id="CHEBI:30616"/>
    </ligand>
</feature>
<dbReference type="OrthoDB" id="275353at2759"/>
<dbReference type="GO" id="GO:0006094">
    <property type="term" value="P:gluconeogenesis"/>
    <property type="evidence" value="ECO:0007669"/>
    <property type="project" value="TreeGrafter"/>
</dbReference>
<feature type="binding site" evidence="12">
    <location>
        <begin position="89"/>
        <end position="92"/>
    </location>
    <ligand>
        <name>substrate</name>
    </ligand>
</feature>
<comment type="similarity">
    <text evidence="5 14">Belongs to the phosphoglycerate kinase family.</text>
</comment>
<evidence type="ECO:0000256" key="5">
    <source>
        <dbReference type="ARBA" id="ARBA00008982"/>
    </source>
</evidence>
<dbReference type="PROSITE" id="PS00111">
    <property type="entry name" value="PGLYCERATE_KINASE"/>
    <property type="match status" value="1"/>
</dbReference>
<dbReference type="HAMAP" id="MF_00145">
    <property type="entry name" value="Phosphoglyc_kinase"/>
    <property type="match status" value="1"/>
</dbReference>
<dbReference type="PANTHER" id="PTHR11406:SF23">
    <property type="entry name" value="PHOSPHOGLYCERATE KINASE 1, CHLOROPLASTIC-RELATED"/>
    <property type="match status" value="1"/>
</dbReference>
<evidence type="ECO:0000256" key="11">
    <source>
        <dbReference type="ARBA" id="ARBA00022842"/>
    </source>
</evidence>
<evidence type="ECO:0000313" key="16">
    <source>
        <dbReference type="EMBL" id="KOO28553.1"/>
    </source>
</evidence>
<feature type="binding site" evidence="13">
    <location>
        <position position="360"/>
    </location>
    <ligand>
        <name>ATP</name>
        <dbReference type="ChEBI" id="CHEBI:30616"/>
    </ligand>
</feature>
<evidence type="ECO:0000313" key="17">
    <source>
        <dbReference type="Proteomes" id="UP000037460"/>
    </source>
</evidence>
<keyword evidence="10 13" id="KW-0067">ATP-binding</keyword>
<feature type="binding site" evidence="12">
    <location>
        <position position="187"/>
    </location>
    <ligand>
        <name>(2R)-3-phosphoglycerate</name>
        <dbReference type="ChEBI" id="CHEBI:58272"/>
    </ligand>
</feature>
<evidence type="ECO:0000256" key="6">
    <source>
        <dbReference type="ARBA" id="ARBA00011245"/>
    </source>
</evidence>
<name>A0A0M0JQM9_9EUKA</name>
<dbReference type="EC" id="2.7.2.3" evidence="14"/>
<dbReference type="SUPFAM" id="SSF53748">
    <property type="entry name" value="Phosphoglycerate kinase"/>
    <property type="match status" value="1"/>
</dbReference>
<evidence type="ECO:0000256" key="7">
    <source>
        <dbReference type="ARBA" id="ARBA00022679"/>
    </source>
</evidence>
<comment type="subcellular location">
    <subcellularLocation>
        <location evidence="3">Plastid</location>
        <location evidence="3">Chloroplast</location>
    </subcellularLocation>
</comment>
<dbReference type="GO" id="GO:0005829">
    <property type="term" value="C:cytosol"/>
    <property type="evidence" value="ECO:0007669"/>
    <property type="project" value="TreeGrafter"/>
</dbReference>
<dbReference type="PRINTS" id="PR00477">
    <property type="entry name" value="PHGLYCKINASE"/>
</dbReference>